<feature type="region of interest" description="Disordered" evidence="12">
    <location>
        <begin position="49"/>
        <end position="80"/>
    </location>
</feature>
<dbReference type="AlphaFoldDB" id="A0AAD6CNR7"/>
<accession>A0AAD6CNR7</accession>
<evidence type="ECO:0000256" key="4">
    <source>
        <dbReference type="ARBA" id="ARBA00012950"/>
    </source>
</evidence>
<evidence type="ECO:0000256" key="12">
    <source>
        <dbReference type="SAM" id="MobiDB-lite"/>
    </source>
</evidence>
<keyword evidence="15" id="KW-1185">Reference proteome</keyword>
<dbReference type="InterPro" id="IPR016181">
    <property type="entry name" value="Acyl_CoA_acyltransferase"/>
</dbReference>
<evidence type="ECO:0000256" key="10">
    <source>
        <dbReference type="ARBA" id="ARBA00047821"/>
    </source>
</evidence>
<dbReference type="Proteomes" id="UP001220324">
    <property type="component" value="Unassembled WGS sequence"/>
</dbReference>
<evidence type="ECO:0000256" key="11">
    <source>
        <dbReference type="ARBA" id="ARBA00049524"/>
    </source>
</evidence>
<comment type="catalytic activity">
    <reaction evidence="10">
        <text>N-terminal L-seryl-[histone H2A] + acetyl-CoA = N-terminal N(alpha)-acetyl-L-seryl-[histone H2A] + CoA + H(+)</text>
        <dbReference type="Rhea" id="RHEA:50600"/>
        <dbReference type="Rhea" id="RHEA-COMP:12742"/>
        <dbReference type="Rhea" id="RHEA-COMP:12744"/>
        <dbReference type="ChEBI" id="CHEBI:15378"/>
        <dbReference type="ChEBI" id="CHEBI:57287"/>
        <dbReference type="ChEBI" id="CHEBI:57288"/>
        <dbReference type="ChEBI" id="CHEBI:64738"/>
        <dbReference type="ChEBI" id="CHEBI:83690"/>
        <dbReference type="EC" id="2.3.1.257"/>
    </reaction>
</comment>
<dbReference type="Pfam" id="PF00583">
    <property type="entry name" value="Acetyltransf_1"/>
    <property type="match status" value="1"/>
</dbReference>
<dbReference type="InterPro" id="IPR039949">
    <property type="entry name" value="NAA40"/>
</dbReference>
<reference evidence="14 15" key="1">
    <citation type="journal article" date="2023" name="IMA Fungus">
        <title>Comparative genomic study of the Penicillium genus elucidates a diverse pangenome and 15 lateral gene transfer events.</title>
        <authorList>
            <person name="Petersen C."/>
            <person name="Sorensen T."/>
            <person name="Nielsen M.R."/>
            <person name="Sondergaard T.E."/>
            <person name="Sorensen J.L."/>
            <person name="Fitzpatrick D.A."/>
            <person name="Frisvad J.C."/>
            <person name="Nielsen K.L."/>
        </authorList>
    </citation>
    <scope>NUCLEOTIDE SEQUENCE [LARGE SCALE GENOMIC DNA]</scope>
    <source>
        <strain evidence="14 15">IBT 35679</strain>
    </source>
</reference>
<evidence type="ECO:0000313" key="14">
    <source>
        <dbReference type="EMBL" id="KAJ5532361.1"/>
    </source>
</evidence>
<keyword evidence="9" id="KW-0012">Acyltransferase</keyword>
<name>A0AAD6CNR7_9EURO</name>
<dbReference type="CDD" id="cd04301">
    <property type="entry name" value="NAT_SF"/>
    <property type="match status" value="1"/>
</dbReference>
<comment type="catalytic activity">
    <reaction evidence="11">
        <text>N-terminal L-seryl-[histone H4] + acetyl-CoA = N-terminal N(alpha)-acetyl-L-seryl-[histone H4] + CoA + H(+)</text>
        <dbReference type="Rhea" id="RHEA:50596"/>
        <dbReference type="Rhea" id="RHEA-COMP:12740"/>
        <dbReference type="Rhea" id="RHEA-COMP:12743"/>
        <dbReference type="ChEBI" id="CHEBI:15378"/>
        <dbReference type="ChEBI" id="CHEBI:57287"/>
        <dbReference type="ChEBI" id="CHEBI:57288"/>
        <dbReference type="ChEBI" id="CHEBI:64738"/>
        <dbReference type="ChEBI" id="CHEBI:83690"/>
        <dbReference type="EC" id="2.3.1.257"/>
    </reaction>
</comment>
<proteinExistence type="inferred from homology"/>
<evidence type="ECO:0000256" key="2">
    <source>
        <dbReference type="ARBA" id="ARBA00004496"/>
    </source>
</evidence>
<feature type="compositionally biased region" description="Polar residues" evidence="12">
    <location>
        <begin position="16"/>
        <end position="27"/>
    </location>
</feature>
<comment type="subcellular location">
    <subcellularLocation>
        <location evidence="2">Cytoplasm</location>
    </subcellularLocation>
    <subcellularLocation>
        <location evidence="1">Nucleus</location>
    </subcellularLocation>
</comment>
<evidence type="ECO:0000256" key="9">
    <source>
        <dbReference type="ARBA" id="ARBA00023315"/>
    </source>
</evidence>
<organism evidence="14 15">
    <name type="scientific">Penicillium frequentans</name>
    <dbReference type="NCBI Taxonomy" id="3151616"/>
    <lineage>
        <taxon>Eukaryota</taxon>
        <taxon>Fungi</taxon>
        <taxon>Dikarya</taxon>
        <taxon>Ascomycota</taxon>
        <taxon>Pezizomycotina</taxon>
        <taxon>Eurotiomycetes</taxon>
        <taxon>Eurotiomycetidae</taxon>
        <taxon>Eurotiales</taxon>
        <taxon>Aspergillaceae</taxon>
        <taxon>Penicillium</taxon>
    </lineage>
</organism>
<dbReference type="InterPro" id="IPR000182">
    <property type="entry name" value="GNAT_dom"/>
</dbReference>
<evidence type="ECO:0000256" key="5">
    <source>
        <dbReference type="ARBA" id="ARBA00015043"/>
    </source>
</evidence>
<dbReference type="GO" id="GO:0043998">
    <property type="term" value="F:histone H2A acetyltransferase activity"/>
    <property type="evidence" value="ECO:0007669"/>
    <property type="project" value="InterPro"/>
</dbReference>
<evidence type="ECO:0000256" key="1">
    <source>
        <dbReference type="ARBA" id="ARBA00004123"/>
    </source>
</evidence>
<feature type="region of interest" description="Disordered" evidence="12">
    <location>
        <begin position="155"/>
        <end position="184"/>
    </location>
</feature>
<dbReference type="GO" id="GO:0005634">
    <property type="term" value="C:nucleus"/>
    <property type="evidence" value="ECO:0007669"/>
    <property type="project" value="UniProtKB-SubCell"/>
</dbReference>
<keyword evidence="6" id="KW-0963">Cytoplasm</keyword>
<evidence type="ECO:0000256" key="6">
    <source>
        <dbReference type="ARBA" id="ARBA00022490"/>
    </source>
</evidence>
<dbReference type="GO" id="GO:0005737">
    <property type="term" value="C:cytoplasm"/>
    <property type="evidence" value="ECO:0007669"/>
    <property type="project" value="UniProtKB-SubCell"/>
</dbReference>
<gene>
    <name evidence="14" type="ORF">N7494_008913</name>
</gene>
<evidence type="ECO:0000259" key="13">
    <source>
        <dbReference type="PROSITE" id="PS51186"/>
    </source>
</evidence>
<sequence>MPTQEGRVTKLKARRSQPSAQRVSSRKSLPLVERTNALSIQDFVSYHVSPHKDASPKQTTKTEPVTETDPVLPNLPLRSNAPSGTTLDVYSAATISTADLNACLDLVELTSSEDYAASGAGWSRPKKRKEMKLPDMKYLILRDCASSADMRQAGVGAGTDKADEPKVKAGSLGNANGGLEGGADEHANNKSGVLGFLSFMVTYEDGKEVVYCYEIHLAAAGRGRGLGALLMDRMEEIGRSVGVEKAMLTVFRSNVVACRFYEKVGYVVDEYSPQPRKLRNGTIKEFDYMILSKSLK</sequence>
<feature type="domain" description="N-acetyltransferase" evidence="13">
    <location>
        <begin position="193"/>
        <end position="294"/>
    </location>
</feature>
<protein>
    <recommendedName>
        <fullName evidence="5">N-alpha-acetyltransferase 40</fullName>
        <ecNumber evidence="4">2.3.1.257</ecNumber>
    </recommendedName>
</protein>
<dbReference type="PROSITE" id="PS51186">
    <property type="entry name" value="GNAT"/>
    <property type="match status" value="1"/>
</dbReference>
<dbReference type="PANTHER" id="PTHR20531">
    <property type="entry name" value="N-ALPHA-ACETYLTRANSFERASE 40"/>
    <property type="match status" value="1"/>
</dbReference>
<evidence type="ECO:0000256" key="3">
    <source>
        <dbReference type="ARBA" id="ARBA00008870"/>
    </source>
</evidence>
<comment type="caution">
    <text evidence="14">The sequence shown here is derived from an EMBL/GenBank/DDBJ whole genome shotgun (WGS) entry which is preliminary data.</text>
</comment>
<feature type="compositionally biased region" description="Polar residues" evidence="12">
    <location>
        <begin position="56"/>
        <end position="65"/>
    </location>
</feature>
<dbReference type="EMBL" id="JAQIZZ010000007">
    <property type="protein sequence ID" value="KAJ5532361.1"/>
    <property type="molecule type" value="Genomic_DNA"/>
</dbReference>
<evidence type="ECO:0000313" key="15">
    <source>
        <dbReference type="Proteomes" id="UP001220324"/>
    </source>
</evidence>
<dbReference type="GO" id="GO:0010485">
    <property type="term" value="F:histone H4 acetyltransferase activity"/>
    <property type="evidence" value="ECO:0007669"/>
    <property type="project" value="InterPro"/>
</dbReference>
<dbReference type="EC" id="2.3.1.257" evidence="4"/>
<feature type="region of interest" description="Disordered" evidence="12">
    <location>
        <begin position="1"/>
        <end position="28"/>
    </location>
</feature>
<dbReference type="Gene3D" id="3.40.630.30">
    <property type="match status" value="1"/>
</dbReference>
<evidence type="ECO:0000256" key="8">
    <source>
        <dbReference type="ARBA" id="ARBA00023242"/>
    </source>
</evidence>
<keyword evidence="7" id="KW-0808">Transferase</keyword>
<comment type="similarity">
    <text evidence="3">Belongs to the acetyltransferase family. NAA40 subfamily.</text>
</comment>
<dbReference type="SUPFAM" id="SSF55729">
    <property type="entry name" value="Acyl-CoA N-acyltransferases (Nat)"/>
    <property type="match status" value="1"/>
</dbReference>
<evidence type="ECO:0000256" key="7">
    <source>
        <dbReference type="ARBA" id="ARBA00022679"/>
    </source>
</evidence>
<dbReference type="GO" id="GO:1990189">
    <property type="term" value="F:protein N-terminal-serine acetyltransferase activity"/>
    <property type="evidence" value="ECO:0007669"/>
    <property type="project" value="UniProtKB-EC"/>
</dbReference>
<dbReference type="PANTHER" id="PTHR20531:SF1">
    <property type="entry name" value="N-ALPHA-ACETYLTRANSFERASE 40"/>
    <property type="match status" value="1"/>
</dbReference>
<keyword evidence="8" id="KW-0539">Nucleus</keyword>